<proteinExistence type="predicted"/>
<organism evidence="2 3">
    <name type="scientific">Vitis vinifera</name>
    <name type="common">Grape</name>
    <dbReference type="NCBI Taxonomy" id="29760"/>
    <lineage>
        <taxon>Eukaryota</taxon>
        <taxon>Viridiplantae</taxon>
        <taxon>Streptophyta</taxon>
        <taxon>Embryophyta</taxon>
        <taxon>Tracheophyta</taxon>
        <taxon>Spermatophyta</taxon>
        <taxon>Magnoliopsida</taxon>
        <taxon>eudicotyledons</taxon>
        <taxon>Gunneridae</taxon>
        <taxon>Pentapetalae</taxon>
        <taxon>rosids</taxon>
        <taxon>Vitales</taxon>
        <taxon>Vitaceae</taxon>
        <taxon>Viteae</taxon>
        <taxon>Vitis</taxon>
    </lineage>
</organism>
<evidence type="ECO:0000313" key="2">
    <source>
        <dbReference type="EMBL" id="RVW83069.1"/>
    </source>
</evidence>
<feature type="region of interest" description="Disordered" evidence="1">
    <location>
        <begin position="51"/>
        <end position="71"/>
    </location>
</feature>
<feature type="region of interest" description="Disordered" evidence="1">
    <location>
        <begin position="1"/>
        <end position="33"/>
    </location>
</feature>
<protein>
    <submittedName>
        <fullName evidence="2">Uncharacterized protein</fullName>
    </submittedName>
</protein>
<dbReference type="Pfam" id="PF03140">
    <property type="entry name" value="DUF247"/>
    <property type="match status" value="1"/>
</dbReference>
<evidence type="ECO:0000313" key="3">
    <source>
        <dbReference type="Proteomes" id="UP000288805"/>
    </source>
</evidence>
<dbReference type="EMBL" id="QGNW01000232">
    <property type="protein sequence ID" value="RVW83069.1"/>
    <property type="molecule type" value="Genomic_DNA"/>
</dbReference>
<sequence length="119" mass="14047">MEEQHERRNVGEIELEDDQPSRNSGQTGLEREEYEIDIVEISHRDWIESLKTSEESTQSQSQWPRMPKVPQMLRGPQDFKKFYEQRLFSFSPYHHGKPHLCPGEMIKPLCAQQFLGDSN</sequence>
<accession>A0A438HFB4</accession>
<reference evidence="2 3" key="1">
    <citation type="journal article" date="2018" name="PLoS Genet.">
        <title>Population sequencing reveals clonal diversity and ancestral inbreeding in the grapevine cultivar Chardonnay.</title>
        <authorList>
            <person name="Roach M.J."/>
            <person name="Johnson D.L."/>
            <person name="Bohlmann J."/>
            <person name="van Vuuren H.J."/>
            <person name="Jones S.J."/>
            <person name="Pretorius I.S."/>
            <person name="Schmidt S.A."/>
            <person name="Borneman A.R."/>
        </authorList>
    </citation>
    <scope>NUCLEOTIDE SEQUENCE [LARGE SCALE GENOMIC DNA]</scope>
    <source>
        <strain evidence="3">cv. Chardonnay</strain>
        <tissue evidence="2">Leaf</tissue>
    </source>
</reference>
<feature type="compositionally biased region" description="Basic and acidic residues" evidence="1">
    <location>
        <begin position="1"/>
        <end position="11"/>
    </location>
</feature>
<dbReference type="InterPro" id="IPR004158">
    <property type="entry name" value="DUF247_pln"/>
</dbReference>
<gene>
    <name evidence="2" type="ORF">CK203_040743</name>
</gene>
<dbReference type="Proteomes" id="UP000288805">
    <property type="component" value="Unassembled WGS sequence"/>
</dbReference>
<evidence type="ECO:0000256" key="1">
    <source>
        <dbReference type="SAM" id="MobiDB-lite"/>
    </source>
</evidence>
<comment type="caution">
    <text evidence="2">The sequence shown here is derived from an EMBL/GenBank/DDBJ whole genome shotgun (WGS) entry which is preliminary data.</text>
</comment>
<name>A0A438HFB4_VITVI</name>
<dbReference type="AlphaFoldDB" id="A0A438HFB4"/>